<dbReference type="InterPro" id="IPR017871">
    <property type="entry name" value="ABC_transporter-like_CS"/>
</dbReference>
<gene>
    <name evidence="10" type="primary">ecfA</name>
    <name evidence="10" type="ORF">GCM10007416_28840</name>
</gene>
<dbReference type="InterPro" id="IPR015856">
    <property type="entry name" value="ABC_transpr_CbiO/EcfA_su"/>
</dbReference>
<dbReference type="InterPro" id="IPR050095">
    <property type="entry name" value="ECF_ABC_transporter_ATP-bd"/>
</dbReference>
<comment type="subcellular location">
    <subcellularLocation>
        <location evidence="1">Cell membrane</location>
        <topology evidence="1">Peripheral membrane protein</topology>
    </subcellularLocation>
</comment>
<dbReference type="InterPro" id="IPR030947">
    <property type="entry name" value="EcfA_1"/>
</dbReference>
<dbReference type="InterPro" id="IPR003439">
    <property type="entry name" value="ABC_transporter-like_ATP-bd"/>
</dbReference>
<dbReference type="PROSITE" id="PS00211">
    <property type="entry name" value="ABC_TRANSPORTER_1"/>
    <property type="match status" value="1"/>
</dbReference>
<dbReference type="InterPro" id="IPR003593">
    <property type="entry name" value="AAA+_ATPase"/>
</dbReference>
<dbReference type="NCBIfam" id="TIGR04520">
    <property type="entry name" value="ECF_ATPase_1"/>
    <property type="match status" value="1"/>
</dbReference>
<dbReference type="SMART" id="SM00382">
    <property type="entry name" value="AAA"/>
    <property type="match status" value="1"/>
</dbReference>
<evidence type="ECO:0000313" key="10">
    <source>
        <dbReference type="EMBL" id="GGA53895.1"/>
    </source>
</evidence>
<evidence type="ECO:0000256" key="6">
    <source>
        <dbReference type="ARBA" id="ARBA00022840"/>
    </source>
</evidence>
<evidence type="ECO:0000259" key="9">
    <source>
        <dbReference type="PROSITE" id="PS50893"/>
    </source>
</evidence>
<keyword evidence="5" id="KW-0547">Nucleotide-binding</keyword>
<accession>A0ABQ1H0Q9</accession>
<feature type="domain" description="ABC transporter" evidence="9">
    <location>
        <begin position="8"/>
        <end position="247"/>
    </location>
</feature>
<keyword evidence="4" id="KW-1003">Cell membrane</keyword>
<evidence type="ECO:0000256" key="7">
    <source>
        <dbReference type="ARBA" id="ARBA00022967"/>
    </source>
</evidence>
<evidence type="ECO:0000256" key="4">
    <source>
        <dbReference type="ARBA" id="ARBA00022475"/>
    </source>
</evidence>
<comment type="similarity">
    <text evidence="2">Belongs to the ABC transporter superfamily.</text>
</comment>
<keyword evidence="11" id="KW-1185">Reference proteome</keyword>
<keyword evidence="3" id="KW-0813">Transport</keyword>
<dbReference type="CDD" id="cd03225">
    <property type="entry name" value="ABC_cobalt_CbiO_domain1"/>
    <property type="match status" value="1"/>
</dbReference>
<proteinExistence type="inferred from homology"/>
<reference evidence="11" key="1">
    <citation type="journal article" date="2019" name="Int. J. Syst. Evol. Microbiol.">
        <title>The Global Catalogue of Microorganisms (GCM) 10K type strain sequencing project: providing services to taxonomists for standard genome sequencing and annotation.</title>
        <authorList>
            <consortium name="The Broad Institute Genomics Platform"/>
            <consortium name="The Broad Institute Genome Sequencing Center for Infectious Disease"/>
            <person name="Wu L."/>
            <person name="Ma J."/>
        </authorList>
    </citation>
    <scope>NUCLEOTIDE SEQUENCE [LARGE SCALE GENOMIC DNA]</scope>
    <source>
        <strain evidence="11">CGMCC 1.12404</strain>
    </source>
</reference>
<dbReference type="SUPFAM" id="SSF52540">
    <property type="entry name" value="P-loop containing nucleoside triphosphate hydrolases"/>
    <property type="match status" value="1"/>
</dbReference>
<evidence type="ECO:0000256" key="3">
    <source>
        <dbReference type="ARBA" id="ARBA00022448"/>
    </source>
</evidence>
<protein>
    <submittedName>
        <fullName evidence="10">Energy-coupling factor transporter ATP-binding protein EcfA1</fullName>
    </submittedName>
</protein>
<dbReference type="Gene3D" id="3.40.50.300">
    <property type="entry name" value="P-loop containing nucleotide triphosphate hydrolases"/>
    <property type="match status" value="1"/>
</dbReference>
<evidence type="ECO:0000256" key="2">
    <source>
        <dbReference type="ARBA" id="ARBA00005417"/>
    </source>
</evidence>
<evidence type="ECO:0000256" key="1">
    <source>
        <dbReference type="ARBA" id="ARBA00004202"/>
    </source>
</evidence>
<keyword evidence="7" id="KW-1278">Translocase</keyword>
<evidence type="ECO:0000313" key="11">
    <source>
        <dbReference type="Proteomes" id="UP000617979"/>
    </source>
</evidence>
<keyword evidence="6 10" id="KW-0067">ATP-binding</keyword>
<dbReference type="EMBL" id="BMEX01000014">
    <property type="protein sequence ID" value="GGA53895.1"/>
    <property type="molecule type" value="Genomic_DNA"/>
</dbReference>
<sequence length="286" mass="31422">MDKMEPILQLDGVGYHYGSPGDGNDPEWILTGLNLCVNPGEYLAVMGPNGSGKSTLAKLMNGLLTPITGKIRVAGLDPGNDRDLPLIRRKVGMVFQNPDNQIVGTTVKDDVAFGMENMGVPRKQMLIRIREVLERTGLAGLEEASPHHLSGGQKQRLAIAGVIAMQPEVIIFDEATSMLDPTGRREVLEVMGELYQGGTTIIHITHSPQEAIRAERVLVLAEGQPQLDGPPAELFRHREQLADWSLEMPLAAELKERLRCHGMPIREDITGMEELVEDLWTLLSKA</sequence>
<comment type="caution">
    <text evidence="10">The sequence shown here is derived from an EMBL/GenBank/DDBJ whole genome shotgun (WGS) entry which is preliminary data.</text>
</comment>
<organism evidence="10 11">
    <name type="scientific">Kroppenstedtia guangzhouensis</name>
    <dbReference type="NCBI Taxonomy" id="1274356"/>
    <lineage>
        <taxon>Bacteria</taxon>
        <taxon>Bacillati</taxon>
        <taxon>Bacillota</taxon>
        <taxon>Bacilli</taxon>
        <taxon>Bacillales</taxon>
        <taxon>Thermoactinomycetaceae</taxon>
        <taxon>Kroppenstedtia</taxon>
    </lineage>
</organism>
<name>A0ABQ1H0Q9_9BACL</name>
<evidence type="ECO:0000256" key="8">
    <source>
        <dbReference type="ARBA" id="ARBA00023136"/>
    </source>
</evidence>
<dbReference type="PANTHER" id="PTHR43553:SF24">
    <property type="entry name" value="ENERGY-COUPLING FACTOR TRANSPORTER ATP-BINDING PROTEIN ECFA1"/>
    <property type="match status" value="1"/>
</dbReference>
<dbReference type="GO" id="GO:0005524">
    <property type="term" value="F:ATP binding"/>
    <property type="evidence" value="ECO:0007669"/>
    <property type="project" value="UniProtKB-KW"/>
</dbReference>
<dbReference type="InterPro" id="IPR027417">
    <property type="entry name" value="P-loop_NTPase"/>
</dbReference>
<dbReference type="Pfam" id="PF00005">
    <property type="entry name" value="ABC_tran"/>
    <property type="match status" value="1"/>
</dbReference>
<dbReference type="PANTHER" id="PTHR43553">
    <property type="entry name" value="HEAVY METAL TRANSPORTER"/>
    <property type="match status" value="1"/>
</dbReference>
<dbReference type="PROSITE" id="PS50893">
    <property type="entry name" value="ABC_TRANSPORTER_2"/>
    <property type="match status" value="1"/>
</dbReference>
<keyword evidence="8" id="KW-0472">Membrane</keyword>
<dbReference type="Proteomes" id="UP000617979">
    <property type="component" value="Unassembled WGS sequence"/>
</dbReference>
<evidence type="ECO:0000256" key="5">
    <source>
        <dbReference type="ARBA" id="ARBA00022741"/>
    </source>
</evidence>